<name>A0ABQ6VSB2_9PROT</name>
<gene>
    <name evidence="2" type="ORF">D3W54_01305</name>
</gene>
<keyword evidence="3" id="KW-1185">Reference proteome</keyword>
<keyword evidence="1" id="KW-1133">Transmembrane helix</keyword>
<comment type="caution">
    <text evidence="2">The sequence shown here is derived from an EMBL/GenBank/DDBJ whole genome shotgun (WGS) entry which is preliminary data.</text>
</comment>
<keyword evidence="1" id="KW-0812">Transmembrane</keyword>
<reference evidence="2 3" key="1">
    <citation type="submission" date="2018-09" db="EMBL/GenBank/DDBJ databases">
        <title>Genome sequence and characterization of the bcs clusters for the production of nanocellulose from the low pH resistant strain Komagataeibacter medellinensis ID13488.</title>
        <authorList>
            <person name="Hernandez-Arriaga A.M."/>
            <person name="Del Cerro C."/>
            <person name="Urbina L."/>
            <person name="Eceiza A."/>
            <person name="Retegi A."/>
            <person name="Prieto M.A."/>
        </authorList>
    </citation>
    <scope>NUCLEOTIDE SEQUENCE [LARGE SCALE GENOMIC DNA]</scope>
    <source>
        <strain evidence="2 3">ID13488</strain>
    </source>
</reference>
<keyword evidence="1" id="KW-0472">Membrane</keyword>
<organism evidence="2 3">
    <name type="scientific">Komagataeibacter medellinensis</name>
    <dbReference type="NCBI Taxonomy" id="1177712"/>
    <lineage>
        <taxon>Bacteria</taxon>
        <taxon>Pseudomonadati</taxon>
        <taxon>Pseudomonadota</taxon>
        <taxon>Alphaproteobacteria</taxon>
        <taxon>Acetobacterales</taxon>
        <taxon>Acetobacteraceae</taxon>
        <taxon>Komagataeibacter</taxon>
    </lineage>
</organism>
<evidence type="ECO:0000313" key="2">
    <source>
        <dbReference type="EMBL" id="KAB8123084.1"/>
    </source>
</evidence>
<proteinExistence type="predicted"/>
<feature type="transmembrane region" description="Helical" evidence="1">
    <location>
        <begin position="33"/>
        <end position="52"/>
    </location>
</feature>
<dbReference type="RefSeq" id="WP_153467653.1">
    <property type="nucleotide sequence ID" value="NZ_QYAZ01000001.1"/>
</dbReference>
<evidence type="ECO:0000256" key="1">
    <source>
        <dbReference type="SAM" id="Phobius"/>
    </source>
</evidence>
<accession>A0ABQ6VSB2</accession>
<evidence type="ECO:0008006" key="4">
    <source>
        <dbReference type="Google" id="ProtNLM"/>
    </source>
</evidence>
<evidence type="ECO:0000313" key="3">
    <source>
        <dbReference type="Proteomes" id="UP000427842"/>
    </source>
</evidence>
<dbReference type="EMBL" id="QYAZ01000001">
    <property type="protein sequence ID" value="KAB8123084.1"/>
    <property type="molecule type" value="Genomic_DNA"/>
</dbReference>
<protein>
    <recommendedName>
        <fullName evidence="4">Lipoprotein</fullName>
    </recommendedName>
</protein>
<sequence>MTDHERHYPRLSDLLPNALACPQDPRPPRGPRLGGAILALAVSAMVALALAGCAHPAMRPVCIPLKAYSATDEKALEAELKAHADMPLTHDVARDWLRMRDEDRVCLKKAGGRE</sequence>
<dbReference type="Proteomes" id="UP000427842">
    <property type="component" value="Unassembled WGS sequence"/>
</dbReference>